<dbReference type="Proteomes" id="UP001597371">
    <property type="component" value="Unassembled WGS sequence"/>
</dbReference>
<dbReference type="PANTHER" id="PTHR30086:SF20">
    <property type="entry name" value="ARGININE EXPORTER PROTEIN ARGO-RELATED"/>
    <property type="match status" value="1"/>
</dbReference>
<comment type="caution">
    <text evidence="7">The sequence shown here is derived from an EMBL/GenBank/DDBJ whole genome shotgun (WGS) entry which is preliminary data.</text>
</comment>
<feature type="transmembrane region" description="Helical" evidence="6">
    <location>
        <begin position="105"/>
        <end position="125"/>
    </location>
</feature>
<dbReference type="Pfam" id="PF01810">
    <property type="entry name" value="LysE"/>
    <property type="match status" value="1"/>
</dbReference>
<name>A0ABW5CMV0_9HYPH</name>
<comment type="subcellular location">
    <subcellularLocation>
        <location evidence="1">Cell membrane</location>
        <topology evidence="1">Multi-pass membrane protein</topology>
    </subcellularLocation>
</comment>
<gene>
    <name evidence="7" type="ORF">ACFSKQ_08030</name>
</gene>
<keyword evidence="3 6" id="KW-0812">Transmembrane</keyword>
<evidence type="ECO:0000256" key="2">
    <source>
        <dbReference type="ARBA" id="ARBA00022475"/>
    </source>
</evidence>
<accession>A0ABW5CMV0</accession>
<feature type="transmembrane region" description="Helical" evidence="6">
    <location>
        <begin position="67"/>
        <end position="84"/>
    </location>
</feature>
<sequence>MMTAFFPGFFLGISLIAAIGAQNAFVLRQGLQRRHVFAVCLTCAASDAVLVTVGVAGFGFLVTAMPWLETAMTIGGAVFLALYASKSFWAAFSDTSSLSPSDVKIASLSSTIAAALAFTWLNPHVYLDTVVLLGSISTNYGDDRFMFAIGAITASFVFFFSLGLGARLLTPLFSSPRSWQVLEFLVGVIMTALALKLILRVAS</sequence>
<dbReference type="EMBL" id="JBHUIJ010000009">
    <property type="protein sequence ID" value="MFD2237413.1"/>
    <property type="molecule type" value="Genomic_DNA"/>
</dbReference>
<evidence type="ECO:0000256" key="4">
    <source>
        <dbReference type="ARBA" id="ARBA00022989"/>
    </source>
</evidence>
<keyword evidence="4 6" id="KW-1133">Transmembrane helix</keyword>
<feature type="transmembrane region" description="Helical" evidence="6">
    <location>
        <begin position="145"/>
        <end position="169"/>
    </location>
</feature>
<keyword evidence="2" id="KW-1003">Cell membrane</keyword>
<feature type="transmembrane region" description="Helical" evidence="6">
    <location>
        <begin position="181"/>
        <end position="199"/>
    </location>
</feature>
<keyword evidence="5 6" id="KW-0472">Membrane</keyword>
<evidence type="ECO:0000256" key="3">
    <source>
        <dbReference type="ARBA" id="ARBA00022692"/>
    </source>
</evidence>
<dbReference type="InterPro" id="IPR001123">
    <property type="entry name" value="LeuE-type"/>
</dbReference>
<keyword evidence="8" id="KW-1185">Reference proteome</keyword>
<proteinExistence type="predicted"/>
<evidence type="ECO:0000256" key="5">
    <source>
        <dbReference type="ARBA" id="ARBA00023136"/>
    </source>
</evidence>
<evidence type="ECO:0000313" key="7">
    <source>
        <dbReference type="EMBL" id="MFD2237413.1"/>
    </source>
</evidence>
<dbReference type="PANTHER" id="PTHR30086">
    <property type="entry name" value="ARGININE EXPORTER PROTEIN ARGO"/>
    <property type="match status" value="1"/>
</dbReference>
<evidence type="ECO:0000256" key="1">
    <source>
        <dbReference type="ARBA" id="ARBA00004651"/>
    </source>
</evidence>
<evidence type="ECO:0000313" key="8">
    <source>
        <dbReference type="Proteomes" id="UP001597371"/>
    </source>
</evidence>
<feature type="transmembrane region" description="Helical" evidence="6">
    <location>
        <begin position="6"/>
        <end position="27"/>
    </location>
</feature>
<protein>
    <submittedName>
        <fullName evidence="7">LysE/ArgO family amino acid transporter</fullName>
    </submittedName>
</protein>
<feature type="transmembrane region" description="Helical" evidence="6">
    <location>
        <begin position="36"/>
        <end position="61"/>
    </location>
</feature>
<evidence type="ECO:0000256" key="6">
    <source>
        <dbReference type="SAM" id="Phobius"/>
    </source>
</evidence>
<organism evidence="7 8">
    <name type="scientific">Aureimonas populi</name>
    <dbReference type="NCBI Taxonomy" id="1701758"/>
    <lineage>
        <taxon>Bacteria</taxon>
        <taxon>Pseudomonadati</taxon>
        <taxon>Pseudomonadota</taxon>
        <taxon>Alphaproteobacteria</taxon>
        <taxon>Hyphomicrobiales</taxon>
        <taxon>Aurantimonadaceae</taxon>
        <taxon>Aureimonas</taxon>
    </lineage>
</organism>
<dbReference type="RefSeq" id="WP_209737499.1">
    <property type="nucleotide sequence ID" value="NZ_CP072611.1"/>
</dbReference>
<reference evidence="8" key="1">
    <citation type="journal article" date="2019" name="Int. J. Syst. Evol. Microbiol.">
        <title>The Global Catalogue of Microorganisms (GCM) 10K type strain sequencing project: providing services to taxonomists for standard genome sequencing and annotation.</title>
        <authorList>
            <consortium name="The Broad Institute Genomics Platform"/>
            <consortium name="The Broad Institute Genome Sequencing Center for Infectious Disease"/>
            <person name="Wu L."/>
            <person name="Ma J."/>
        </authorList>
    </citation>
    <scope>NUCLEOTIDE SEQUENCE [LARGE SCALE GENOMIC DNA]</scope>
    <source>
        <strain evidence="8">ZS-35-S2</strain>
    </source>
</reference>